<dbReference type="EMBL" id="CM042012">
    <property type="protein sequence ID" value="KAI3749985.1"/>
    <property type="molecule type" value="Genomic_DNA"/>
</dbReference>
<proteinExistence type="predicted"/>
<sequence>MMMASTRENEDGHRIIDSGNRSEKVKEEQIDESNGSITSGGTGTVNQSKFAHAGARGGGGGHSAGKGGNGSGGRSSPQGGGTAVIHVYVAGAVGAAGHRNTHRGAAGIGSRCQKDKLMIRVAAILTSILLYISM</sequence>
<reference evidence="2" key="1">
    <citation type="journal article" date="2022" name="Mol. Ecol. Resour.">
        <title>The genomes of chicory, endive, great burdock and yacon provide insights into Asteraceae palaeo-polyploidization history and plant inulin production.</title>
        <authorList>
            <person name="Fan W."/>
            <person name="Wang S."/>
            <person name="Wang H."/>
            <person name="Wang A."/>
            <person name="Jiang F."/>
            <person name="Liu H."/>
            <person name="Zhao H."/>
            <person name="Xu D."/>
            <person name="Zhang Y."/>
        </authorList>
    </citation>
    <scope>NUCLEOTIDE SEQUENCE [LARGE SCALE GENOMIC DNA]</scope>
    <source>
        <strain evidence="2">cv. Punajuju</strain>
    </source>
</reference>
<evidence type="ECO:0000313" key="1">
    <source>
        <dbReference type="EMBL" id="KAI3749985.1"/>
    </source>
</evidence>
<evidence type="ECO:0000313" key="2">
    <source>
        <dbReference type="Proteomes" id="UP001055811"/>
    </source>
</evidence>
<reference evidence="1 2" key="2">
    <citation type="journal article" date="2022" name="Mol. Ecol. Resour.">
        <title>The genomes of chicory, endive, great burdock and yacon provide insights into Asteraceae paleo-polyploidization history and plant inulin production.</title>
        <authorList>
            <person name="Fan W."/>
            <person name="Wang S."/>
            <person name="Wang H."/>
            <person name="Wang A."/>
            <person name="Jiang F."/>
            <person name="Liu H."/>
            <person name="Zhao H."/>
            <person name="Xu D."/>
            <person name="Zhang Y."/>
        </authorList>
    </citation>
    <scope>NUCLEOTIDE SEQUENCE [LARGE SCALE GENOMIC DNA]</scope>
    <source>
        <strain evidence="2">cv. Punajuju</strain>
        <tissue evidence="1">Leaves</tissue>
    </source>
</reference>
<name>A0ACB9DTT5_CICIN</name>
<protein>
    <submittedName>
        <fullName evidence="1">Uncharacterized protein</fullName>
    </submittedName>
</protein>
<comment type="caution">
    <text evidence="1">The sequence shown here is derived from an EMBL/GenBank/DDBJ whole genome shotgun (WGS) entry which is preliminary data.</text>
</comment>
<accession>A0ACB9DTT5</accession>
<keyword evidence="2" id="KW-1185">Reference proteome</keyword>
<gene>
    <name evidence="1" type="ORF">L2E82_20609</name>
</gene>
<dbReference type="Proteomes" id="UP001055811">
    <property type="component" value="Linkage Group LG04"/>
</dbReference>
<organism evidence="1 2">
    <name type="scientific">Cichorium intybus</name>
    <name type="common">Chicory</name>
    <dbReference type="NCBI Taxonomy" id="13427"/>
    <lineage>
        <taxon>Eukaryota</taxon>
        <taxon>Viridiplantae</taxon>
        <taxon>Streptophyta</taxon>
        <taxon>Embryophyta</taxon>
        <taxon>Tracheophyta</taxon>
        <taxon>Spermatophyta</taxon>
        <taxon>Magnoliopsida</taxon>
        <taxon>eudicotyledons</taxon>
        <taxon>Gunneridae</taxon>
        <taxon>Pentapetalae</taxon>
        <taxon>asterids</taxon>
        <taxon>campanulids</taxon>
        <taxon>Asterales</taxon>
        <taxon>Asteraceae</taxon>
        <taxon>Cichorioideae</taxon>
        <taxon>Cichorieae</taxon>
        <taxon>Cichoriinae</taxon>
        <taxon>Cichorium</taxon>
    </lineage>
</organism>